<evidence type="ECO:0000313" key="6">
    <source>
        <dbReference type="EMBL" id="PLW38851.1"/>
    </source>
</evidence>
<dbReference type="SUPFAM" id="SSF52047">
    <property type="entry name" value="RNI-like"/>
    <property type="match status" value="1"/>
</dbReference>
<organism evidence="6 7">
    <name type="scientific">Puccinia coronata f. sp. avenae</name>
    <dbReference type="NCBI Taxonomy" id="200324"/>
    <lineage>
        <taxon>Eukaryota</taxon>
        <taxon>Fungi</taxon>
        <taxon>Dikarya</taxon>
        <taxon>Basidiomycota</taxon>
        <taxon>Pucciniomycotina</taxon>
        <taxon>Pucciniomycetes</taxon>
        <taxon>Pucciniales</taxon>
        <taxon>Pucciniaceae</taxon>
        <taxon>Puccinia</taxon>
    </lineage>
</organism>
<protein>
    <submittedName>
        <fullName evidence="6">Uncharacterized protein</fullName>
    </submittedName>
</protein>
<keyword evidence="4" id="KW-0804">Transcription</keyword>
<keyword evidence="3" id="KW-0238">DNA-binding</keyword>
<sequence>MAKLTDLPAELVDRIIHHIFDQTYDPDYKRLQSSVPDHHLLDHNQINCSAKPKPRPHLDRVTPRGRRFDGRRVYHEQVSWPEGLPSNPLLPLSLVSNTFRRCAQELLFKSVALDSPWIASLFLQALTCIPPRANTLCSCKCPKDDNQMNDLEHLNPLSQHVRSLQVAWSGNNSMGRGGGSVFCEILRSCPRLENITISTIFQLACKEPILKALASNPHIKEFVILKNTRGQYSTFQWLPHELVLRLFPHWTSLETVEFPQLSGWSVGSLNPALNSAIPVLNCTLRTMILNDPQLDELEFSNLLKSCGESMRALKITGPNLKVTREALCRVLQESTSPNLECLKLRSIYCEQTLRLAHLPSSTTSPPLLEMIFASPTALKNLKTLSFEDRLATEKLFECLPKSLIKISWKRCDLSASALLKALSSSRNEEGSLPNLKCCSVAGSRDEWEFEQVHDAITKVFKARGGCYHLFVDMAYGSPIGTEERMEMEEMDDDEDEEDFVPYDQYEFDDLAGDDFW</sequence>
<accession>A0A2N5UM63</accession>
<proteinExistence type="predicted"/>
<comment type="caution">
    <text evidence="6">The sequence shown here is derived from an EMBL/GenBank/DDBJ whole genome shotgun (WGS) entry which is preliminary data.</text>
</comment>
<keyword evidence="2" id="KW-0805">Transcription regulation</keyword>
<evidence type="ECO:0000313" key="7">
    <source>
        <dbReference type="Proteomes" id="UP000235392"/>
    </source>
</evidence>
<name>A0A2N5UM63_9BASI</name>
<dbReference type="EMBL" id="PGCI01000122">
    <property type="protein sequence ID" value="PLW38851.1"/>
    <property type="molecule type" value="Genomic_DNA"/>
</dbReference>
<evidence type="ECO:0000256" key="3">
    <source>
        <dbReference type="ARBA" id="ARBA00023125"/>
    </source>
</evidence>
<dbReference type="InterPro" id="IPR040223">
    <property type="entry name" value="PAR_bZIP"/>
</dbReference>
<evidence type="ECO:0000256" key="4">
    <source>
        <dbReference type="ARBA" id="ARBA00023163"/>
    </source>
</evidence>
<dbReference type="PANTHER" id="PTHR11988">
    <property type="entry name" value="THYROTROPH EMBRYONIC FACTOR RELATED"/>
    <property type="match status" value="1"/>
</dbReference>
<evidence type="ECO:0000256" key="5">
    <source>
        <dbReference type="ARBA" id="ARBA00023242"/>
    </source>
</evidence>
<dbReference type="GO" id="GO:0005634">
    <property type="term" value="C:nucleus"/>
    <property type="evidence" value="ECO:0007669"/>
    <property type="project" value="UniProtKB-SubCell"/>
</dbReference>
<evidence type="ECO:0000256" key="2">
    <source>
        <dbReference type="ARBA" id="ARBA00023015"/>
    </source>
</evidence>
<dbReference type="Proteomes" id="UP000235392">
    <property type="component" value="Unassembled WGS sequence"/>
</dbReference>
<reference evidence="6 7" key="1">
    <citation type="submission" date="2017-11" db="EMBL/GenBank/DDBJ databases">
        <title>De novo assembly and phasing of dikaryotic genomes from two isolates of Puccinia coronata f. sp. avenae, the causal agent of oat crown rust.</title>
        <authorList>
            <person name="Miller M.E."/>
            <person name="Zhang Y."/>
            <person name="Omidvar V."/>
            <person name="Sperschneider J."/>
            <person name="Schwessinger B."/>
            <person name="Raley C."/>
            <person name="Palmer J.M."/>
            <person name="Garnica D."/>
            <person name="Upadhyaya N."/>
            <person name="Rathjen J."/>
            <person name="Taylor J.M."/>
            <person name="Park R.F."/>
            <person name="Dodds P.N."/>
            <person name="Hirsch C.D."/>
            <person name="Kianian S.F."/>
            <person name="Figueroa M."/>
        </authorList>
    </citation>
    <scope>NUCLEOTIDE SEQUENCE [LARGE SCALE GENOMIC DNA]</scope>
    <source>
        <strain evidence="6">12SD80</strain>
    </source>
</reference>
<comment type="subcellular location">
    <subcellularLocation>
        <location evidence="1">Nucleus</location>
    </subcellularLocation>
</comment>
<dbReference type="GO" id="GO:0000978">
    <property type="term" value="F:RNA polymerase II cis-regulatory region sequence-specific DNA binding"/>
    <property type="evidence" value="ECO:0007669"/>
    <property type="project" value="TreeGrafter"/>
</dbReference>
<dbReference type="AlphaFoldDB" id="A0A2N5UM63"/>
<gene>
    <name evidence="6" type="ORF">PCASD_09837</name>
</gene>
<keyword evidence="5" id="KW-0539">Nucleus</keyword>
<dbReference type="GO" id="GO:0000981">
    <property type="term" value="F:DNA-binding transcription factor activity, RNA polymerase II-specific"/>
    <property type="evidence" value="ECO:0007669"/>
    <property type="project" value="TreeGrafter"/>
</dbReference>
<evidence type="ECO:0000256" key="1">
    <source>
        <dbReference type="ARBA" id="ARBA00004123"/>
    </source>
</evidence>
<dbReference type="PANTHER" id="PTHR11988:SF27">
    <property type="entry name" value="GH27708P"/>
    <property type="match status" value="1"/>
</dbReference>